<gene>
    <name evidence="2" type="ORF">D3P04_10870</name>
</gene>
<proteinExistence type="predicted"/>
<feature type="compositionally biased region" description="Basic and acidic residues" evidence="1">
    <location>
        <begin position="58"/>
        <end position="73"/>
    </location>
</feature>
<dbReference type="Proteomes" id="UP000284202">
    <property type="component" value="Unassembled WGS sequence"/>
</dbReference>
<evidence type="ECO:0000256" key="1">
    <source>
        <dbReference type="SAM" id="MobiDB-lite"/>
    </source>
</evidence>
<evidence type="ECO:0000313" key="2">
    <source>
        <dbReference type="EMBL" id="RJE84814.1"/>
    </source>
</evidence>
<feature type="region of interest" description="Disordered" evidence="1">
    <location>
        <begin position="54"/>
        <end position="89"/>
    </location>
</feature>
<accession>A0A418SV38</accession>
<dbReference type="AlphaFoldDB" id="A0A418SV38"/>
<protein>
    <submittedName>
        <fullName evidence="2">Uncharacterized protein</fullName>
    </submittedName>
</protein>
<keyword evidence="3" id="KW-1185">Reference proteome</keyword>
<dbReference type="EMBL" id="QZCG01000007">
    <property type="protein sequence ID" value="RJE84814.1"/>
    <property type="molecule type" value="Genomic_DNA"/>
</dbReference>
<organism evidence="2 3">
    <name type="scientific">Paracoccus onubensis</name>
    <dbReference type="NCBI Taxonomy" id="1675788"/>
    <lineage>
        <taxon>Bacteria</taxon>
        <taxon>Pseudomonadati</taxon>
        <taxon>Pseudomonadota</taxon>
        <taxon>Alphaproteobacteria</taxon>
        <taxon>Rhodobacterales</taxon>
        <taxon>Paracoccaceae</taxon>
        <taxon>Paracoccus</taxon>
    </lineage>
</organism>
<name>A0A418SV38_9RHOB</name>
<comment type="caution">
    <text evidence="2">The sequence shown here is derived from an EMBL/GenBank/DDBJ whole genome shotgun (WGS) entry which is preliminary data.</text>
</comment>
<reference evidence="3" key="1">
    <citation type="submission" date="2018-09" db="EMBL/GenBank/DDBJ databases">
        <title>Acidovorax cavernicola nov. sp. isolated from Gruta de las Maravillas (Aracena, Spain).</title>
        <authorList>
            <person name="Jurado V."/>
            <person name="Gutierrez-Patricio S."/>
            <person name="Gonzalez-Pimentel J.L."/>
            <person name="Miller A.Z."/>
            <person name="Laiz L."/>
            <person name="Saiz-Jimenez C."/>
        </authorList>
    </citation>
    <scope>NUCLEOTIDE SEQUENCE [LARGE SCALE GENOMIC DNA]</scope>
    <source>
        <strain evidence="3">1011MAR3C25</strain>
    </source>
</reference>
<sequence length="89" mass="10301">MPCAFAWANKEIAMIAQLPARVLTPRPTIERLIHHYGAMPVLWATIRALLMPRRRRPRPPDTDHLGPHLRRDIGLPPTLPHAPKYYDLR</sequence>
<evidence type="ECO:0000313" key="3">
    <source>
        <dbReference type="Proteomes" id="UP000284202"/>
    </source>
</evidence>